<dbReference type="RefSeq" id="WP_090074636.1">
    <property type="nucleotide sequence ID" value="NZ_FOVR01000011.1"/>
</dbReference>
<dbReference type="OrthoDB" id="9774491at2"/>
<dbReference type="Gene3D" id="3.40.50.300">
    <property type="entry name" value="P-loop containing nucleotide triphosphate hydrolases"/>
    <property type="match status" value="1"/>
</dbReference>
<dbReference type="AlphaFoldDB" id="A0A1I5JGH9"/>
<evidence type="ECO:0000256" key="2">
    <source>
        <dbReference type="ARBA" id="ARBA00022840"/>
    </source>
</evidence>
<gene>
    <name evidence="3" type="ORF">SAMN04488056_111146</name>
</gene>
<dbReference type="STRING" id="655353.SAMN04488056_111146"/>
<reference evidence="3 4" key="1">
    <citation type="submission" date="2016-10" db="EMBL/GenBank/DDBJ databases">
        <authorList>
            <person name="de Groot N.N."/>
        </authorList>
    </citation>
    <scope>NUCLEOTIDE SEQUENCE [LARGE SCALE GENOMIC DNA]</scope>
    <source>
        <strain evidence="3 4">CGMCC 1.9157</strain>
    </source>
</reference>
<dbReference type="PANTHER" id="PTHR12169">
    <property type="entry name" value="ATPASE N2B"/>
    <property type="match status" value="1"/>
</dbReference>
<protein>
    <submittedName>
        <fullName evidence="3">Cell division protein ZapE</fullName>
    </submittedName>
</protein>
<dbReference type="GO" id="GO:0016887">
    <property type="term" value="F:ATP hydrolysis activity"/>
    <property type="evidence" value="ECO:0007669"/>
    <property type="project" value="InterPro"/>
</dbReference>
<organism evidence="3 4">
    <name type="scientific">Cohaesibacter marisflavi</name>
    <dbReference type="NCBI Taxonomy" id="655353"/>
    <lineage>
        <taxon>Bacteria</taxon>
        <taxon>Pseudomonadati</taxon>
        <taxon>Pseudomonadota</taxon>
        <taxon>Alphaproteobacteria</taxon>
        <taxon>Hyphomicrobiales</taxon>
        <taxon>Cohaesibacteraceae</taxon>
    </lineage>
</organism>
<evidence type="ECO:0000313" key="3">
    <source>
        <dbReference type="EMBL" id="SFO71892.1"/>
    </source>
</evidence>
<dbReference type="Pfam" id="PF03969">
    <property type="entry name" value="AFG1_ATPase"/>
    <property type="match status" value="1"/>
</dbReference>
<dbReference type="Proteomes" id="UP000199236">
    <property type="component" value="Unassembled WGS sequence"/>
</dbReference>
<dbReference type="GO" id="GO:0005737">
    <property type="term" value="C:cytoplasm"/>
    <property type="evidence" value="ECO:0007669"/>
    <property type="project" value="TreeGrafter"/>
</dbReference>
<keyword evidence="1" id="KW-0547">Nucleotide-binding</keyword>
<sequence>MNSELGDISVSDLYDSKVRHGDIDEDADQRALAVRFDQLLEKVSEKRLSRKTSSLGWLFAKRQPVEPVRGLYIWGEVGRGKTMIMDLFFEVAPVKRKGRYHFHEFMRNMHARIKQARADIASGKIKGDDPIKPVADALCQEMRLLCFDEFSVTDIADAMLLGRLFSRLFADGVVVVATSNVDPDLLYKDGLNRQLFLPFIALLKERCEVVRLSSRTDFRMEKLGGQPVYLFPKNAETEASFQSMWETVIEAPRAPSDAVENQGRSIHVPEAYHGMARFSFEDLCVRPLGASDYLRLCEVYHTIFIDGIPPFERSMRNEAKRFIILIDTLYDNHVRVIALAKVSQFDLAQNMNGTEAFEFDRTASRLTEMQSDEYLEDCSRL</sequence>
<evidence type="ECO:0000313" key="4">
    <source>
        <dbReference type="Proteomes" id="UP000199236"/>
    </source>
</evidence>
<dbReference type="SUPFAM" id="SSF52540">
    <property type="entry name" value="P-loop containing nucleoside triphosphate hydrolases"/>
    <property type="match status" value="1"/>
</dbReference>
<keyword evidence="2" id="KW-0067">ATP-binding</keyword>
<name>A0A1I5JGH9_9HYPH</name>
<proteinExistence type="predicted"/>
<dbReference type="PANTHER" id="PTHR12169:SF6">
    <property type="entry name" value="AFG1-LIKE ATPASE"/>
    <property type="match status" value="1"/>
</dbReference>
<keyword evidence="3" id="KW-0132">Cell division</keyword>
<accession>A0A1I5JGH9</accession>
<dbReference type="NCBIfam" id="NF040713">
    <property type="entry name" value="ZapE"/>
    <property type="match status" value="1"/>
</dbReference>
<evidence type="ECO:0000256" key="1">
    <source>
        <dbReference type="ARBA" id="ARBA00022741"/>
    </source>
</evidence>
<dbReference type="GO" id="GO:0005524">
    <property type="term" value="F:ATP binding"/>
    <property type="evidence" value="ECO:0007669"/>
    <property type="project" value="UniProtKB-KW"/>
</dbReference>
<keyword evidence="4" id="KW-1185">Reference proteome</keyword>
<dbReference type="InterPro" id="IPR005654">
    <property type="entry name" value="ATPase_AFG1-like"/>
</dbReference>
<dbReference type="GO" id="GO:0051301">
    <property type="term" value="P:cell division"/>
    <property type="evidence" value="ECO:0007669"/>
    <property type="project" value="UniProtKB-KW"/>
</dbReference>
<dbReference type="InterPro" id="IPR027417">
    <property type="entry name" value="P-loop_NTPase"/>
</dbReference>
<dbReference type="EMBL" id="FOVR01000011">
    <property type="protein sequence ID" value="SFO71892.1"/>
    <property type="molecule type" value="Genomic_DNA"/>
</dbReference>
<keyword evidence="3" id="KW-0131">Cell cycle</keyword>